<name>A0ABV4CP03_9PSEU</name>
<dbReference type="RefSeq" id="WP_345356580.1">
    <property type="nucleotide sequence ID" value="NZ_BAABII010000003.1"/>
</dbReference>
<keyword evidence="2" id="KW-1185">Reference proteome</keyword>
<proteinExistence type="predicted"/>
<organism evidence="1 2">
    <name type="scientific">Saccharopolyspora cebuensis</name>
    <dbReference type="NCBI Taxonomy" id="418759"/>
    <lineage>
        <taxon>Bacteria</taxon>
        <taxon>Bacillati</taxon>
        <taxon>Actinomycetota</taxon>
        <taxon>Actinomycetes</taxon>
        <taxon>Pseudonocardiales</taxon>
        <taxon>Pseudonocardiaceae</taxon>
        <taxon>Saccharopolyspora</taxon>
    </lineage>
</organism>
<comment type="caution">
    <text evidence="1">The sequence shown here is derived from an EMBL/GenBank/DDBJ whole genome shotgun (WGS) entry which is preliminary data.</text>
</comment>
<dbReference type="Proteomes" id="UP001564626">
    <property type="component" value="Unassembled WGS sequence"/>
</dbReference>
<accession>A0ABV4CP03</accession>
<dbReference type="EMBL" id="JBGEHV010000040">
    <property type="protein sequence ID" value="MEY8041677.1"/>
    <property type="molecule type" value="Genomic_DNA"/>
</dbReference>
<sequence length="71" mass="7489">MSRMNAWVPDELAERARDARLDISASTPAAIAAELARIAPDAWLATLPEPDGLSREAAVAALDDARAEFGA</sequence>
<reference evidence="1 2" key="1">
    <citation type="submission" date="2024-08" db="EMBL/GenBank/DDBJ databases">
        <title>Genome mining of Saccharopolyspora cebuensis PGLac3 from Nigerian medicinal plant.</title>
        <authorList>
            <person name="Ezeobiora C.E."/>
            <person name="Igbokwe N.H."/>
            <person name="Amin D.H."/>
            <person name="Mendie U.E."/>
        </authorList>
    </citation>
    <scope>NUCLEOTIDE SEQUENCE [LARGE SCALE GENOMIC DNA]</scope>
    <source>
        <strain evidence="1 2">PGLac3</strain>
    </source>
</reference>
<gene>
    <name evidence="1" type="ORF">AB8O55_19895</name>
</gene>
<evidence type="ECO:0000313" key="2">
    <source>
        <dbReference type="Proteomes" id="UP001564626"/>
    </source>
</evidence>
<protein>
    <submittedName>
        <fullName evidence="1">Antitoxin</fullName>
    </submittedName>
</protein>
<evidence type="ECO:0000313" key="1">
    <source>
        <dbReference type="EMBL" id="MEY8041677.1"/>
    </source>
</evidence>